<gene>
    <name evidence="2" type="ORF">PQJ61_01365</name>
</gene>
<accession>A0AAJ1MHL5</accession>
<dbReference type="Pfam" id="PF12647">
    <property type="entry name" value="RNHCP"/>
    <property type="match status" value="1"/>
</dbReference>
<proteinExistence type="predicted"/>
<protein>
    <submittedName>
        <fullName evidence="2">RNHCP domain-containing protein</fullName>
    </submittedName>
</protein>
<dbReference type="EMBL" id="JAQQAL010000006">
    <property type="protein sequence ID" value="MDC7225393.1"/>
    <property type="molecule type" value="Genomic_DNA"/>
</dbReference>
<evidence type="ECO:0000313" key="2">
    <source>
        <dbReference type="EMBL" id="MDC7225393.1"/>
    </source>
</evidence>
<organism evidence="2 3">
    <name type="scientific">Candidatus Thalassospirochaeta sargassi</name>
    <dbReference type="NCBI Taxonomy" id="3119039"/>
    <lineage>
        <taxon>Bacteria</taxon>
        <taxon>Pseudomonadati</taxon>
        <taxon>Spirochaetota</taxon>
        <taxon>Spirochaetia</taxon>
        <taxon>Spirochaetales</taxon>
        <taxon>Spirochaetaceae</taxon>
        <taxon>Candidatus Thalassospirochaeta</taxon>
    </lineage>
</organism>
<feature type="domain" description="RNHCP" evidence="1">
    <location>
        <begin position="13"/>
        <end position="100"/>
    </location>
</feature>
<name>A0AAJ1MHL5_9SPIO</name>
<comment type="caution">
    <text evidence="2">The sequence shown here is derived from an EMBL/GenBank/DDBJ whole genome shotgun (WGS) entry which is preliminary data.</text>
</comment>
<reference evidence="2 3" key="1">
    <citation type="submission" date="2022-12" db="EMBL/GenBank/DDBJ databases">
        <title>Metagenome assembled genome from gulf of manar.</title>
        <authorList>
            <person name="Kohli P."/>
            <person name="Pk S."/>
            <person name="Venkata Ramana C."/>
            <person name="Sasikala C."/>
        </authorList>
    </citation>
    <scope>NUCLEOTIDE SEQUENCE [LARGE SCALE GENOMIC DNA]</scope>
    <source>
        <strain evidence="2">JB008</strain>
    </source>
</reference>
<evidence type="ECO:0000313" key="3">
    <source>
        <dbReference type="Proteomes" id="UP001221217"/>
    </source>
</evidence>
<dbReference type="Proteomes" id="UP001221217">
    <property type="component" value="Unassembled WGS sequence"/>
</dbReference>
<dbReference type="AlphaFoldDB" id="A0AAJ1MHL5"/>
<dbReference type="InterPro" id="IPR024439">
    <property type="entry name" value="RNHCP"/>
</dbReference>
<evidence type="ECO:0000259" key="1">
    <source>
        <dbReference type="Pfam" id="PF12647"/>
    </source>
</evidence>
<sequence>MSRNRHTNNINTETFICSHCGGAVVPVKSGSRQRNHCQTCLYSLHVDLGKGGRRCGCRGEMEPIGVWVKPSGEWALIRRCAKCGFIRTNRIAADDNEVLLFTLAAKPLMMLPFPAEKTLEKIGE</sequence>